<dbReference type="FunFam" id="3.30.160.60:FF:000125">
    <property type="entry name" value="Putative zinc finger protein 143"/>
    <property type="match status" value="1"/>
</dbReference>
<sequence length="479" mass="54252">MSTLSSTIILRKRKRGQDDGLVLHLASSSSPENDVSSSESELSEPLASTSKLLQSPKRKKRYACPFEGCDKVYTKPSRLAEHERSHTGDRPFACVTCDKRYLRESHLQAHSRSHLPTSARPFACAEPGCEKRFWTAQHLQSHSEVHRGEKRYQCTHPGCEEIFAKHHQLRDHLCTVHAPPGTKPYQCEHDGCTKSFSMNQHLRAHLRTHDEKRYTCIHVSCLSSQPYFATWSALQHHMRSVHPPSCPHPECNGKIFTAQKGLRAHMKIHEQRNVEAELQAALAEVAADSDNELPRKRRRGGEVGRDWVCAVSGCNKDFKSKKALTVHNKVTHLGLREFVCPHEDCDYAFGYKHLLQRHLTKQHSTTAEPPSNEQGADNQDTGKISDAFNIDDITGVSYDTRAKEMMQTSKHLQCPHPHLHGLLEPSASSSSMPGASRNCDYVFSRAYDLRRHLRAIHGVDIEKDRVENWVKAHRDSTPV</sequence>
<dbReference type="GO" id="GO:0000981">
    <property type="term" value="F:DNA-binding transcription factor activity, RNA polymerase II-specific"/>
    <property type="evidence" value="ECO:0007669"/>
    <property type="project" value="UniProtKB-ARBA"/>
</dbReference>
<dbReference type="Pfam" id="PF00096">
    <property type="entry name" value="zf-C2H2"/>
    <property type="match status" value="3"/>
</dbReference>
<dbReference type="FunFam" id="3.30.160.60:FF:001102">
    <property type="entry name" value="Transcription factor IIIA"/>
    <property type="match status" value="2"/>
</dbReference>
<dbReference type="AlphaFoldDB" id="A0AAW0GMV6"/>
<keyword evidence="3" id="KW-0677">Repeat</keyword>
<evidence type="ECO:0000313" key="12">
    <source>
        <dbReference type="EMBL" id="KAK7694530.1"/>
    </source>
</evidence>
<keyword evidence="5" id="KW-0862">Zinc</keyword>
<dbReference type="InterPro" id="IPR051061">
    <property type="entry name" value="Zinc_finger_trans_reg"/>
</dbReference>
<evidence type="ECO:0000259" key="11">
    <source>
        <dbReference type="PROSITE" id="PS50157"/>
    </source>
</evidence>
<keyword evidence="8" id="KW-0539">Nucleus</keyword>
<keyword evidence="7" id="KW-0804">Transcription</keyword>
<dbReference type="PANTHER" id="PTHR46179:SF13">
    <property type="entry name" value="C2H2-TYPE DOMAIN-CONTAINING PROTEIN"/>
    <property type="match status" value="1"/>
</dbReference>
<dbReference type="InterPro" id="IPR036236">
    <property type="entry name" value="Znf_C2H2_sf"/>
</dbReference>
<feature type="domain" description="C2H2-type" evidence="11">
    <location>
        <begin position="92"/>
        <end position="121"/>
    </location>
</feature>
<evidence type="ECO:0000313" key="13">
    <source>
        <dbReference type="Proteomes" id="UP001385951"/>
    </source>
</evidence>
<gene>
    <name evidence="12" type="ORF">QCA50_001716</name>
</gene>
<evidence type="ECO:0000256" key="2">
    <source>
        <dbReference type="ARBA" id="ARBA00022723"/>
    </source>
</evidence>
<keyword evidence="2" id="KW-0479">Metal-binding</keyword>
<organism evidence="12 13">
    <name type="scientific">Cerrena zonata</name>
    <dbReference type="NCBI Taxonomy" id="2478898"/>
    <lineage>
        <taxon>Eukaryota</taxon>
        <taxon>Fungi</taxon>
        <taxon>Dikarya</taxon>
        <taxon>Basidiomycota</taxon>
        <taxon>Agaricomycotina</taxon>
        <taxon>Agaricomycetes</taxon>
        <taxon>Polyporales</taxon>
        <taxon>Cerrenaceae</taxon>
        <taxon>Cerrena</taxon>
    </lineage>
</organism>
<reference evidence="12 13" key="1">
    <citation type="submission" date="2022-09" db="EMBL/GenBank/DDBJ databases">
        <authorList>
            <person name="Palmer J.M."/>
        </authorList>
    </citation>
    <scope>NUCLEOTIDE SEQUENCE [LARGE SCALE GENOMIC DNA]</scope>
    <source>
        <strain evidence="12 13">DSM 7382</strain>
    </source>
</reference>
<feature type="domain" description="C2H2-type" evidence="11">
    <location>
        <begin position="122"/>
        <end position="151"/>
    </location>
</feature>
<evidence type="ECO:0000256" key="9">
    <source>
        <dbReference type="PROSITE-ProRule" id="PRU00042"/>
    </source>
</evidence>
<dbReference type="PROSITE" id="PS00028">
    <property type="entry name" value="ZINC_FINGER_C2H2_1"/>
    <property type="match status" value="6"/>
</dbReference>
<name>A0AAW0GMV6_9APHY</name>
<dbReference type="GO" id="GO:0008270">
    <property type="term" value="F:zinc ion binding"/>
    <property type="evidence" value="ECO:0007669"/>
    <property type="project" value="UniProtKB-KW"/>
</dbReference>
<feature type="region of interest" description="Disordered" evidence="10">
    <location>
        <begin position="360"/>
        <end position="385"/>
    </location>
</feature>
<feature type="region of interest" description="Disordered" evidence="10">
    <location>
        <begin position="20"/>
        <end position="54"/>
    </location>
</feature>
<dbReference type="InterPro" id="IPR013087">
    <property type="entry name" value="Znf_C2H2_type"/>
</dbReference>
<feature type="domain" description="C2H2-type" evidence="11">
    <location>
        <begin position="338"/>
        <end position="368"/>
    </location>
</feature>
<proteinExistence type="predicted"/>
<feature type="domain" description="C2H2-type" evidence="11">
    <location>
        <begin position="307"/>
        <end position="337"/>
    </location>
</feature>
<dbReference type="Gene3D" id="3.30.160.60">
    <property type="entry name" value="Classic Zinc Finger"/>
    <property type="match status" value="7"/>
</dbReference>
<accession>A0AAW0GMV6</accession>
<evidence type="ECO:0000256" key="8">
    <source>
        <dbReference type="ARBA" id="ARBA00023242"/>
    </source>
</evidence>
<feature type="domain" description="C2H2-type" evidence="11">
    <location>
        <begin position="152"/>
        <end position="182"/>
    </location>
</feature>
<feature type="compositionally biased region" description="Polar residues" evidence="10">
    <location>
        <begin position="362"/>
        <end position="382"/>
    </location>
</feature>
<feature type="domain" description="C2H2-type" evidence="11">
    <location>
        <begin position="185"/>
        <end position="214"/>
    </location>
</feature>
<dbReference type="GO" id="GO:0005634">
    <property type="term" value="C:nucleus"/>
    <property type="evidence" value="ECO:0007669"/>
    <property type="project" value="UniProtKB-SubCell"/>
</dbReference>
<evidence type="ECO:0000256" key="1">
    <source>
        <dbReference type="ARBA" id="ARBA00004123"/>
    </source>
</evidence>
<dbReference type="PANTHER" id="PTHR46179">
    <property type="entry name" value="ZINC FINGER PROTEIN"/>
    <property type="match status" value="1"/>
</dbReference>
<dbReference type="GO" id="GO:0000978">
    <property type="term" value="F:RNA polymerase II cis-regulatory region sequence-specific DNA binding"/>
    <property type="evidence" value="ECO:0007669"/>
    <property type="project" value="UniProtKB-ARBA"/>
</dbReference>
<evidence type="ECO:0000256" key="3">
    <source>
        <dbReference type="ARBA" id="ARBA00022737"/>
    </source>
</evidence>
<dbReference type="Proteomes" id="UP001385951">
    <property type="component" value="Unassembled WGS sequence"/>
</dbReference>
<evidence type="ECO:0000256" key="4">
    <source>
        <dbReference type="ARBA" id="ARBA00022771"/>
    </source>
</evidence>
<comment type="caution">
    <text evidence="12">The sequence shown here is derived from an EMBL/GenBank/DDBJ whole genome shotgun (WGS) entry which is preliminary data.</text>
</comment>
<evidence type="ECO:0000256" key="10">
    <source>
        <dbReference type="SAM" id="MobiDB-lite"/>
    </source>
</evidence>
<dbReference type="SMART" id="SM00355">
    <property type="entry name" value="ZnF_C2H2"/>
    <property type="match status" value="10"/>
</dbReference>
<keyword evidence="6" id="KW-0805">Transcription regulation</keyword>
<protein>
    <recommendedName>
        <fullName evidence="11">C2H2-type domain-containing protein</fullName>
    </recommendedName>
</protein>
<evidence type="ECO:0000256" key="5">
    <source>
        <dbReference type="ARBA" id="ARBA00022833"/>
    </source>
</evidence>
<evidence type="ECO:0000256" key="6">
    <source>
        <dbReference type="ARBA" id="ARBA00023015"/>
    </source>
</evidence>
<dbReference type="SUPFAM" id="SSF57667">
    <property type="entry name" value="beta-beta-alpha zinc fingers"/>
    <property type="match status" value="4"/>
</dbReference>
<evidence type="ECO:0000256" key="7">
    <source>
        <dbReference type="ARBA" id="ARBA00023163"/>
    </source>
</evidence>
<dbReference type="PROSITE" id="PS50157">
    <property type="entry name" value="ZINC_FINGER_C2H2_2"/>
    <property type="match status" value="7"/>
</dbReference>
<feature type="compositionally biased region" description="Low complexity" evidence="10">
    <location>
        <begin position="27"/>
        <end position="50"/>
    </location>
</feature>
<keyword evidence="4 9" id="KW-0863">Zinc-finger</keyword>
<comment type="subcellular location">
    <subcellularLocation>
        <location evidence="1">Nucleus</location>
    </subcellularLocation>
</comment>
<keyword evidence="13" id="KW-1185">Reference proteome</keyword>
<dbReference type="EMBL" id="JASBNA010000002">
    <property type="protein sequence ID" value="KAK7694530.1"/>
    <property type="molecule type" value="Genomic_DNA"/>
</dbReference>
<feature type="domain" description="C2H2-type" evidence="11">
    <location>
        <begin position="62"/>
        <end position="91"/>
    </location>
</feature>
<dbReference type="FunFam" id="3.30.160.60:FF:000446">
    <property type="entry name" value="Zinc finger protein"/>
    <property type="match status" value="1"/>
</dbReference>